<dbReference type="PANTHER" id="PTHR23155:SF1152">
    <property type="entry name" value="AAA+ ATPASE DOMAIN-CONTAINING PROTEIN"/>
    <property type="match status" value="1"/>
</dbReference>
<keyword evidence="8" id="KW-0547">Nucleotide-binding</keyword>
<dbReference type="InterPro" id="IPR036388">
    <property type="entry name" value="WH-like_DNA-bd_sf"/>
</dbReference>
<accession>A0AAW2MYX5</accession>
<organism evidence="14">
    <name type="scientific">Sesamum radiatum</name>
    <name type="common">Black benniseed</name>
    <dbReference type="NCBI Taxonomy" id="300843"/>
    <lineage>
        <taxon>Eukaryota</taxon>
        <taxon>Viridiplantae</taxon>
        <taxon>Streptophyta</taxon>
        <taxon>Embryophyta</taxon>
        <taxon>Tracheophyta</taxon>
        <taxon>Spermatophyta</taxon>
        <taxon>Magnoliopsida</taxon>
        <taxon>eudicotyledons</taxon>
        <taxon>Gunneridae</taxon>
        <taxon>Pentapetalae</taxon>
        <taxon>asterids</taxon>
        <taxon>lamiids</taxon>
        <taxon>Lamiales</taxon>
        <taxon>Pedaliaceae</taxon>
        <taxon>Sesamum</taxon>
    </lineage>
</organism>
<reference evidence="14" key="2">
    <citation type="journal article" date="2024" name="Plant">
        <title>Genomic evolution and insights into agronomic trait innovations of Sesamum species.</title>
        <authorList>
            <person name="Miao H."/>
            <person name="Wang L."/>
            <person name="Qu L."/>
            <person name="Liu H."/>
            <person name="Sun Y."/>
            <person name="Le M."/>
            <person name="Wang Q."/>
            <person name="Wei S."/>
            <person name="Zheng Y."/>
            <person name="Lin W."/>
            <person name="Duan Y."/>
            <person name="Cao H."/>
            <person name="Xiong S."/>
            <person name="Wang X."/>
            <person name="Wei L."/>
            <person name="Li C."/>
            <person name="Ma Q."/>
            <person name="Ju M."/>
            <person name="Zhao R."/>
            <person name="Li G."/>
            <person name="Mu C."/>
            <person name="Tian Q."/>
            <person name="Mei H."/>
            <person name="Zhang T."/>
            <person name="Gao T."/>
            <person name="Zhang H."/>
        </authorList>
    </citation>
    <scope>NUCLEOTIDE SEQUENCE</scope>
    <source>
        <strain evidence="14">G02</strain>
    </source>
</reference>
<evidence type="ECO:0000259" key="12">
    <source>
        <dbReference type="Pfam" id="PF23559"/>
    </source>
</evidence>
<comment type="similarity">
    <text evidence="3">Belongs to the disease resistance NB-LRR family.</text>
</comment>
<protein>
    <submittedName>
        <fullName evidence="14">Late blight resistance proteinR1A-10</fullName>
    </submittedName>
</protein>
<dbReference type="EMBL" id="JACGWJ010000021">
    <property type="protein sequence ID" value="KAL0335727.1"/>
    <property type="molecule type" value="Genomic_DNA"/>
</dbReference>
<feature type="domain" description="Disease resistance R13L4/SHOC-2-like LRR" evidence="13">
    <location>
        <begin position="574"/>
        <end position="801"/>
    </location>
</feature>
<evidence type="ECO:0000256" key="9">
    <source>
        <dbReference type="ARBA" id="ARBA00022821"/>
    </source>
</evidence>
<dbReference type="GO" id="GO:0009626">
    <property type="term" value="P:plant-type hypersensitive response"/>
    <property type="evidence" value="ECO:0007669"/>
    <property type="project" value="UniProtKB-KW"/>
</dbReference>
<evidence type="ECO:0000259" key="13">
    <source>
        <dbReference type="Pfam" id="PF23598"/>
    </source>
</evidence>
<evidence type="ECO:0000256" key="1">
    <source>
        <dbReference type="ARBA" id="ARBA00002074"/>
    </source>
</evidence>
<dbReference type="InterPro" id="IPR044974">
    <property type="entry name" value="Disease_R_plants"/>
</dbReference>
<dbReference type="PRINTS" id="PR00364">
    <property type="entry name" value="DISEASERSIST"/>
</dbReference>
<dbReference type="GO" id="GO:0043531">
    <property type="term" value="F:ADP binding"/>
    <property type="evidence" value="ECO:0007669"/>
    <property type="project" value="InterPro"/>
</dbReference>
<dbReference type="Pfam" id="PF00931">
    <property type="entry name" value="NB-ARC"/>
    <property type="match status" value="1"/>
</dbReference>
<sequence>MAAYTALLSLSQILDNLQPHDRRRFFRSKYDLLQSLHGKVSFLQDFLENFPSHRASNLAALESLETRIRAAAYAVEDMIEFHISYQLLANRNTFWHLDPFWKVFIRVLRAVSVAVHVLWTPDVHPNVVSVVAQNLISARRNHKWVQLIKEMDFIINEVVKIKNAWCAGEDLWENRNILPASTSSSSRLDLEMLGKNLVVGFDDDLAEIRTRMVGTSSETVSIVGMGGIGKTTLARQVYDDSYIVYHFDIRAWAVVSQEYSLRRVLLRLLDSAKLLNTDMQDKEDEELVVYLYQRLKGRRYLIVMDDMWDTEIWDAVRRSFPDDGNGSRVLLTTRISDVAEYANSCSSYHMHFLNEEDSWSLLCRKVFGEGACPLELEEIGKEIVRKCGGLPLSIVVIGGLLSKTSTTQEYWRSVANNLNAVVTEDGNQCLEILALSYNHLPHHLRACFLYMGVFPEDHEIRVSKLIRLWAAEGFLKSNTSKMMEDVAEGYLKDLVERSLVLVSKKSSKGKIKSCKLHDLLQELCVKNAEKENLLHVFKYYDAVNQDTSTCRRLSIHPDDRRPQEIYNSIHSIPQVRSLLCLGEHFMYPWFVYSGFWLLRVLDLSALLFHELPLQVTELVNLRYLGFSCGCQLPPSISKLQDLETLVYLKMYWDQSPLLPREIWVMPKLRHLCVLPSCFLDLAPLLPNNSFRLESLQTLSEVRNFRCSSDIIERIPNLRRLKILFDESLFESCSSCQLENLATLHKLETLTLRIEFPIPIPHVVYPGKLAFPLQLRKLTLRGLNLPWCNMTIIGTLPNLEVLKLLGNAFRGPEWRSIEGEFCQLKLLVLECLDIVQWRADDTHFPRLQKLTIRSCDQLEEIPSCIGDISTLQLIELVDCHPSAMTSAQQIQEDQQSLGNNDLEVRMIRTEISLKF</sequence>
<keyword evidence="4" id="KW-0963">Cytoplasm</keyword>
<dbReference type="Gene3D" id="1.20.5.4130">
    <property type="match status" value="1"/>
</dbReference>
<evidence type="ECO:0000256" key="10">
    <source>
        <dbReference type="ARBA" id="ARBA00022840"/>
    </source>
</evidence>
<evidence type="ECO:0000313" key="14">
    <source>
        <dbReference type="EMBL" id="KAL0335727.1"/>
    </source>
</evidence>
<dbReference type="Pfam" id="PF23598">
    <property type="entry name" value="LRR_14"/>
    <property type="match status" value="1"/>
</dbReference>
<dbReference type="Gene3D" id="1.10.8.430">
    <property type="entry name" value="Helical domain of apoptotic protease-activating factors"/>
    <property type="match status" value="1"/>
</dbReference>
<dbReference type="Gene3D" id="3.80.10.10">
    <property type="entry name" value="Ribonuclease Inhibitor"/>
    <property type="match status" value="1"/>
</dbReference>
<comment type="subcellular location">
    <subcellularLocation>
        <location evidence="2">Cytoplasm</location>
    </subcellularLocation>
</comment>
<evidence type="ECO:0000256" key="7">
    <source>
        <dbReference type="ARBA" id="ARBA00022737"/>
    </source>
</evidence>
<dbReference type="SUPFAM" id="SSF52058">
    <property type="entry name" value="L domain-like"/>
    <property type="match status" value="1"/>
</dbReference>
<dbReference type="PANTHER" id="PTHR23155">
    <property type="entry name" value="DISEASE RESISTANCE PROTEIN RP"/>
    <property type="match status" value="1"/>
</dbReference>
<dbReference type="FunFam" id="3.40.50.300:FF:001091">
    <property type="entry name" value="Probable disease resistance protein At1g61300"/>
    <property type="match status" value="1"/>
</dbReference>
<dbReference type="InterPro" id="IPR042197">
    <property type="entry name" value="Apaf_helical"/>
</dbReference>
<dbReference type="Gene3D" id="1.10.10.10">
    <property type="entry name" value="Winged helix-like DNA-binding domain superfamily/Winged helix DNA-binding domain"/>
    <property type="match status" value="1"/>
</dbReference>
<gene>
    <name evidence="14" type="ORF">Sradi_4784600</name>
</gene>
<dbReference type="InterPro" id="IPR002182">
    <property type="entry name" value="NB-ARC"/>
</dbReference>
<comment type="function">
    <text evidence="1">Confers resistance to late blight (Phytophthora infestans) races carrying the avirulence gene Avr1. Resistance proteins guard the plant against pathogens that contain an appropriate avirulence protein via an indirect interaction with this avirulence protein. That triggers a defense system including the hypersensitive response, which restricts the pathogen growth.</text>
</comment>
<keyword evidence="7" id="KW-0677">Repeat</keyword>
<comment type="caution">
    <text evidence="14">The sequence shown here is derived from an EMBL/GenBank/DDBJ whole genome shotgun (WGS) entry which is preliminary data.</text>
</comment>
<dbReference type="InterPro" id="IPR032675">
    <property type="entry name" value="LRR_dom_sf"/>
</dbReference>
<keyword evidence="5" id="KW-0433">Leucine-rich repeat</keyword>
<name>A0AAW2MYX5_SESRA</name>
<evidence type="ECO:0000256" key="2">
    <source>
        <dbReference type="ARBA" id="ARBA00004496"/>
    </source>
</evidence>
<feature type="domain" description="Disease resistance protein winged helix" evidence="12">
    <location>
        <begin position="453"/>
        <end position="523"/>
    </location>
</feature>
<dbReference type="InterPro" id="IPR055414">
    <property type="entry name" value="LRR_R13L4/SHOC2-like"/>
</dbReference>
<dbReference type="FunFam" id="1.10.10.10:FF:000322">
    <property type="entry name" value="Probable disease resistance protein At1g63360"/>
    <property type="match status" value="1"/>
</dbReference>
<evidence type="ECO:0000259" key="11">
    <source>
        <dbReference type="Pfam" id="PF00931"/>
    </source>
</evidence>
<keyword evidence="6" id="KW-0381">Hypersensitive response</keyword>
<evidence type="ECO:0000256" key="8">
    <source>
        <dbReference type="ARBA" id="ARBA00022741"/>
    </source>
</evidence>
<dbReference type="GO" id="GO:0005524">
    <property type="term" value="F:ATP binding"/>
    <property type="evidence" value="ECO:0007669"/>
    <property type="project" value="UniProtKB-KW"/>
</dbReference>
<keyword evidence="9" id="KW-0611">Plant defense</keyword>
<dbReference type="InterPro" id="IPR027417">
    <property type="entry name" value="P-loop_NTPase"/>
</dbReference>
<evidence type="ECO:0000256" key="4">
    <source>
        <dbReference type="ARBA" id="ARBA00022490"/>
    </source>
</evidence>
<dbReference type="FunFam" id="1.10.8.430:FF:000003">
    <property type="entry name" value="Probable disease resistance protein At5g66910"/>
    <property type="match status" value="1"/>
</dbReference>
<dbReference type="Pfam" id="PF23559">
    <property type="entry name" value="WHD_DRP"/>
    <property type="match status" value="1"/>
</dbReference>
<dbReference type="AlphaFoldDB" id="A0AAW2MYX5"/>
<dbReference type="InterPro" id="IPR058922">
    <property type="entry name" value="WHD_DRP"/>
</dbReference>
<evidence type="ECO:0000256" key="6">
    <source>
        <dbReference type="ARBA" id="ARBA00022667"/>
    </source>
</evidence>
<reference evidence="14" key="1">
    <citation type="submission" date="2020-06" db="EMBL/GenBank/DDBJ databases">
        <authorList>
            <person name="Li T."/>
            <person name="Hu X."/>
            <person name="Zhang T."/>
            <person name="Song X."/>
            <person name="Zhang H."/>
            <person name="Dai N."/>
            <person name="Sheng W."/>
            <person name="Hou X."/>
            <person name="Wei L."/>
        </authorList>
    </citation>
    <scope>NUCLEOTIDE SEQUENCE</scope>
    <source>
        <strain evidence="14">G02</strain>
        <tissue evidence="14">Leaf</tissue>
    </source>
</reference>
<dbReference type="GO" id="GO:0051607">
    <property type="term" value="P:defense response to virus"/>
    <property type="evidence" value="ECO:0007669"/>
    <property type="project" value="UniProtKB-ARBA"/>
</dbReference>
<dbReference type="Gene3D" id="3.40.50.300">
    <property type="entry name" value="P-loop containing nucleotide triphosphate hydrolases"/>
    <property type="match status" value="1"/>
</dbReference>
<feature type="domain" description="NB-ARC" evidence="11">
    <location>
        <begin position="203"/>
        <end position="368"/>
    </location>
</feature>
<dbReference type="SUPFAM" id="SSF52540">
    <property type="entry name" value="P-loop containing nucleoside triphosphate hydrolases"/>
    <property type="match status" value="1"/>
</dbReference>
<keyword evidence="10" id="KW-0067">ATP-binding</keyword>
<dbReference type="GO" id="GO:0005737">
    <property type="term" value="C:cytoplasm"/>
    <property type="evidence" value="ECO:0007669"/>
    <property type="project" value="UniProtKB-SubCell"/>
</dbReference>
<evidence type="ECO:0000256" key="5">
    <source>
        <dbReference type="ARBA" id="ARBA00022614"/>
    </source>
</evidence>
<proteinExistence type="inferred from homology"/>
<evidence type="ECO:0000256" key="3">
    <source>
        <dbReference type="ARBA" id="ARBA00008894"/>
    </source>
</evidence>